<comment type="caution">
    <text evidence="3">The sequence shown here is derived from an EMBL/GenBank/DDBJ whole genome shotgun (WGS) entry which is preliminary data.</text>
</comment>
<sequence length="420" mass="47195">MTDHYVRTVSTVHPPTKEARRCRVEYNYNILRWLLFESFPSNMSNPSSLVIQVRSNAPDAAPDTVSITAAMLSETLCQTLFYGIYLATCVPCCRTICLVGTNGREKRRRHLNEVHWLMTVIALALLTISTFDLTIGWINIFHAFVRSDDAISVLTNFADWIETAQRPPHQGIDLIVSMLLWDFVLIYRCWIVYGRQWTVIIPSATIYLGNLALAGAVFAIVPSLGDTAEEESTARLLVRLTLGLYGTVALQNILTTGLLIWRIWRVEKESIQYINRGAPSLDRDHEQPRRLRGVIRALLESGAIYTTSVVVTLIASATQTDLFYPLSGITFQMTGIAFNMILIRTSPKRDQKFTAFDQEDPTAVHVSPHGHQWTEVVRGSSFNTHEMPKSQEIELKSTCSQSNLPDSTVSNDKSDTLTLA</sequence>
<feature type="transmembrane region" description="Helical" evidence="2">
    <location>
        <begin position="297"/>
        <end position="316"/>
    </location>
</feature>
<reference evidence="3" key="1">
    <citation type="submission" date="2022-07" db="EMBL/GenBank/DDBJ databases">
        <title>Genome Sequence of Leucocoprinus birnbaumii.</title>
        <authorList>
            <person name="Buettner E."/>
        </authorList>
    </citation>
    <scope>NUCLEOTIDE SEQUENCE</scope>
    <source>
        <strain evidence="3">VT141</strain>
    </source>
</reference>
<feature type="transmembrane region" description="Helical" evidence="2">
    <location>
        <begin position="114"/>
        <end position="138"/>
    </location>
</feature>
<keyword evidence="2" id="KW-1133">Transmembrane helix</keyword>
<feature type="region of interest" description="Disordered" evidence="1">
    <location>
        <begin position="399"/>
        <end position="420"/>
    </location>
</feature>
<feature type="transmembrane region" description="Helical" evidence="2">
    <location>
        <begin position="205"/>
        <end position="224"/>
    </location>
</feature>
<protein>
    <submittedName>
        <fullName evidence="3">Uncharacterized protein</fullName>
    </submittedName>
</protein>
<organism evidence="3 4">
    <name type="scientific">Leucocoprinus birnbaumii</name>
    <dbReference type="NCBI Taxonomy" id="56174"/>
    <lineage>
        <taxon>Eukaryota</taxon>
        <taxon>Fungi</taxon>
        <taxon>Dikarya</taxon>
        <taxon>Basidiomycota</taxon>
        <taxon>Agaricomycotina</taxon>
        <taxon>Agaricomycetes</taxon>
        <taxon>Agaricomycetidae</taxon>
        <taxon>Agaricales</taxon>
        <taxon>Agaricineae</taxon>
        <taxon>Agaricaceae</taxon>
        <taxon>Leucocoprinus</taxon>
    </lineage>
</organism>
<keyword evidence="4" id="KW-1185">Reference proteome</keyword>
<gene>
    <name evidence="3" type="ORF">NP233_g6807</name>
</gene>
<feature type="transmembrane region" description="Helical" evidence="2">
    <location>
        <begin position="174"/>
        <end position="193"/>
    </location>
</feature>
<dbReference type="EMBL" id="JANIEX010000463">
    <property type="protein sequence ID" value="KAJ3566754.1"/>
    <property type="molecule type" value="Genomic_DNA"/>
</dbReference>
<keyword evidence="2" id="KW-0472">Membrane</keyword>
<keyword evidence="2" id="KW-0812">Transmembrane</keyword>
<evidence type="ECO:0000256" key="1">
    <source>
        <dbReference type="SAM" id="MobiDB-lite"/>
    </source>
</evidence>
<name>A0AAD5VQC6_9AGAR</name>
<feature type="transmembrane region" description="Helical" evidence="2">
    <location>
        <begin position="244"/>
        <end position="264"/>
    </location>
</feature>
<accession>A0AAD5VQC6</accession>
<evidence type="ECO:0000313" key="4">
    <source>
        <dbReference type="Proteomes" id="UP001213000"/>
    </source>
</evidence>
<proteinExistence type="predicted"/>
<evidence type="ECO:0000313" key="3">
    <source>
        <dbReference type="EMBL" id="KAJ3566754.1"/>
    </source>
</evidence>
<dbReference type="Proteomes" id="UP001213000">
    <property type="component" value="Unassembled WGS sequence"/>
</dbReference>
<feature type="transmembrane region" description="Helical" evidence="2">
    <location>
        <begin position="322"/>
        <end position="343"/>
    </location>
</feature>
<dbReference type="AlphaFoldDB" id="A0AAD5VQC6"/>
<evidence type="ECO:0000256" key="2">
    <source>
        <dbReference type="SAM" id="Phobius"/>
    </source>
</evidence>